<dbReference type="EMBL" id="OZ019906">
    <property type="protein sequence ID" value="CAK9204902.1"/>
    <property type="molecule type" value="Genomic_DNA"/>
</dbReference>
<dbReference type="Proteomes" id="UP001497512">
    <property type="component" value="Chromosome 14"/>
</dbReference>
<keyword evidence="4" id="KW-1185">Reference proteome</keyword>
<dbReference type="PANTHER" id="PTHR31104">
    <property type="entry name" value="PEPTIDE-N4-(N-ACETYL-BETA-GLUCOSAMINYL)ASPARAGINE AMIDASE A PROTEIN"/>
    <property type="match status" value="1"/>
</dbReference>
<proteinExistence type="predicted"/>
<protein>
    <recommendedName>
        <fullName evidence="2">Peptide N-acetyl-beta-D-glucosaminyl asparaginase amidase A N-terminal domain-containing protein</fullName>
    </recommendedName>
</protein>
<feature type="region of interest" description="Disordered" evidence="1">
    <location>
        <begin position="595"/>
        <end position="632"/>
    </location>
</feature>
<dbReference type="Pfam" id="PF25156">
    <property type="entry name" value="PNGase_A_C"/>
    <property type="match status" value="1"/>
</dbReference>
<evidence type="ECO:0000256" key="1">
    <source>
        <dbReference type="SAM" id="MobiDB-lite"/>
    </source>
</evidence>
<dbReference type="Pfam" id="PF12222">
    <property type="entry name" value="PNGaseA"/>
    <property type="match status" value="1"/>
</dbReference>
<evidence type="ECO:0000259" key="2">
    <source>
        <dbReference type="Pfam" id="PF12222"/>
    </source>
</evidence>
<feature type="compositionally biased region" description="Low complexity" evidence="1">
    <location>
        <begin position="600"/>
        <end position="614"/>
    </location>
</feature>
<name>A0ABP0TUH6_9BRYO</name>
<accession>A0ABP0TUH6</accession>
<dbReference type="InterPro" id="IPR021102">
    <property type="entry name" value="PNGase_A"/>
</dbReference>
<sequence>MGGSQQAQELADPEHKHTATGVVAVSRGCCCFGCRTSFQLIWLLMFLFTFQTALKAILGASATVDIIPAATTKPTTIHHHQLQDVALEAGIINHRDNDDNTQLERVFEVTKPIEIPPGSKQSCSRVLLQHQFANTMSDPPTVTQYWPAAERCGDDWSKVVLRWHATSKGRQYDRISAVWLGGVEIFRTCTAEPTIHGITWEVEKDITRYSSLLKKPQTVMVELANVVDATYTGIYNVTLTAHFYTRGGSQWAAADSSTRQESLLTYGGPVADMVIPITVRSPGLQHGYWFQLQNESDIQSAKLVIPRNAYKAVLEICLSFHGKDEFWYTNPPEVWIAANNATTENVPGNGSFREVVVFIDGVLVAAVFPFPVLYTGGIDPNFYRPVSAIGTFNLPSYDADITPFLGKLVDGKKHMFSMTVTNALQMWLLGANLHLWLDKSREQTRGALLQYLAPALTSTLKCGDDFILGTSSLDGSFLTEAFRTISYKGYIESSFGNLTSTASYTFRFSNLLVYKDNANSIFIQQHTKTDSKVVVNSPLKDVGFEHSSYNFPLTQVVYQLPQSDGCVIINASTNHSWEQEQQQSWHSIPLVVGPGHDGRSSSASSSSSSFNSLKNKQKSKGKFTIPSPQGVVSGQATTQQDYVYQSSEGCYFRKLGVENYSFLYDLFDRQCISLA</sequence>
<feature type="domain" description="Peptide N-acetyl-beta-D-glucosaminyl asparaginase amidase A N-terminal" evidence="2">
    <location>
        <begin position="112"/>
        <end position="451"/>
    </location>
</feature>
<organism evidence="3 4">
    <name type="scientific">Sphagnum troendelagicum</name>
    <dbReference type="NCBI Taxonomy" id="128251"/>
    <lineage>
        <taxon>Eukaryota</taxon>
        <taxon>Viridiplantae</taxon>
        <taxon>Streptophyta</taxon>
        <taxon>Embryophyta</taxon>
        <taxon>Bryophyta</taxon>
        <taxon>Sphagnophytina</taxon>
        <taxon>Sphagnopsida</taxon>
        <taxon>Sphagnales</taxon>
        <taxon>Sphagnaceae</taxon>
        <taxon>Sphagnum</taxon>
    </lineage>
</organism>
<evidence type="ECO:0000313" key="4">
    <source>
        <dbReference type="Proteomes" id="UP001497512"/>
    </source>
</evidence>
<reference evidence="3" key="1">
    <citation type="submission" date="2024-02" db="EMBL/GenBank/DDBJ databases">
        <authorList>
            <consortium name="ELIXIR-Norway"/>
            <consortium name="Elixir Norway"/>
        </authorList>
    </citation>
    <scope>NUCLEOTIDE SEQUENCE</scope>
</reference>
<evidence type="ECO:0000313" key="3">
    <source>
        <dbReference type="EMBL" id="CAK9204902.1"/>
    </source>
</evidence>
<dbReference type="InterPro" id="IPR056948">
    <property type="entry name" value="PNGaseA_N"/>
</dbReference>
<gene>
    <name evidence="3" type="ORF">CSSPTR1EN2_LOCUS7618</name>
</gene>